<organism evidence="1 3">
    <name type="scientific">Achromobacter denitrificans</name>
    <name type="common">Alcaligenes denitrificans</name>
    <dbReference type="NCBI Taxonomy" id="32002"/>
    <lineage>
        <taxon>Bacteria</taxon>
        <taxon>Pseudomonadati</taxon>
        <taxon>Pseudomonadota</taxon>
        <taxon>Betaproteobacteria</taxon>
        <taxon>Burkholderiales</taxon>
        <taxon>Alcaligenaceae</taxon>
        <taxon>Achromobacter</taxon>
    </lineage>
</organism>
<evidence type="ECO:0000313" key="3">
    <source>
        <dbReference type="Proteomes" id="UP000509782"/>
    </source>
</evidence>
<sequence>MEMNERDLLLTLADTVRKLANAVAISHAQLEALRTVVIGVHNALYGMPELQARIEQSLGGSIEGDFAQALGSPQNDDALRQRQEWLSALIPADVWEKVRPRSHA</sequence>
<reference evidence="1 3" key="1">
    <citation type="submission" date="2020-05" db="EMBL/GenBank/DDBJ databases">
        <title>FDA dAtabase for Regulatory Grade micrObial Sequences (FDA-ARGOS): Supporting development and validation of Infectious Disease Dx tests.</title>
        <authorList>
            <person name="Sproer C."/>
            <person name="Gronow S."/>
            <person name="Severitt S."/>
            <person name="Schroder I."/>
            <person name="Tallon L."/>
            <person name="Sadzewicz L."/>
            <person name="Zhao X."/>
            <person name="Vavikolanu K."/>
            <person name="Mehta A."/>
            <person name="Aluvathingal J."/>
            <person name="Nadendla S."/>
            <person name="Myers T."/>
            <person name="Yan Y."/>
            <person name="Sichtig H."/>
        </authorList>
    </citation>
    <scope>NUCLEOTIDE SEQUENCE [LARGE SCALE GENOMIC DNA]</scope>
    <source>
        <strain evidence="1 3">FDAARGOS_787</strain>
    </source>
</reference>
<evidence type="ECO:0000313" key="2">
    <source>
        <dbReference type="EMBL" id="XAN17670.1"/>
    </source>
</evidence>
<dbReference type="AlphaFoldDB" id="A0A427WI30"/>
<protein>
    <submittedName>
        <fullName evidence="1">Uncharacterized protein</fullName>
    </submittedName>
</protein>
<dbReference type="RefSeq" id="WP_062680487.1">
    <property type="nucleotide sequence ID" value="NZ_BLWG01000211.1"/>
</dbReference>
<dbReference type="EMBL" id="CP054569">
    <property type="protein sequence ID" value="QKQ48070.1"/>
    <property type="molecule type" value="Genomic_DNA"/>
</dbReference>
<proteinExistence type="predicted"/>
<gene>
    <name evidence="2" type="ORF">AAIK43_06460</name>
    <name evidence="1" type="ORF">FOC81_15765</name>
</gene>
<dbReference type="GeneID" id="92847056"/>
<dbReference type="EMBL" id="CP154792">
    <property type="protein sequence ID" value="XAN17670.1"/>
    <property type="molecule type" value="Genomic_DNA"/>
</dbReference>
<accession>A0A427WI30</accession>
<keyword evidence="4" id="KW-1185">Reference proteome</keyword>
<name>A0A427WI30_ACHDE</name>
<reference evidence="2 4" key="2">
    <citation type="submission" date="2024-05" db="EMBL/GenBank/DDBJ databases">
        <title>Achromobacter denitrificans. BP1, complete genome.</title>
        <authorList>
            <person name="Zhang B."/>
        </authorList>
    </citation>
    <scope>NUCLEOTIDE SEQUENCE [LARGE SCALE GENOMIC DNA]</scope>
    <source>
        <strain evidence="2 4">BP1</strain>
    </source>
</reference>
<dbReference type="Proteomes" id="UP000509782">
    <property type="component" value="Chromosome"/>
</dbReference>
<evidence type="ECO:0000313" key="1">
    <source>
        <dbReference type="EMBL" id="QKQ48070.1"/>
    </source>
</evidence>
<evidence type="ECO:0000313" key="4">
    <source>
        <dbReference type="Proteomes" id="UP001446337"/>
    </source>
</evidence>
<dbReference type="Proteomes" id="UP001446337">
    <property type="component" value="Chromosome"/>
</dbReference>
<dbReference type="STRING" id="32002.BVK87_28455"/>
<dbReference type="OrthoDB" id="8661644at2"/>